<dbReference type="OrthoDB" id="114973at2157"/>
<name>A0A1H8WN26_9EURY</name>
<evidence type="ECO:0000256" key="7">
    <source>
        <dbReference type="ARBA" id="ARBA00023136"/>
    </source>
</evidence>
<keyword evidence="2" id="KW-1003">Cell membrane</keyword>
<dbReference type="PANTHER" id="PTHR33908:SF11">
    <property type="entry name" value="MEMBRANE PROTEIN"/>
    <property type="match status" value="1"/>
</dbReference>
<feature type="transmembrane region" description="Helical" evidence="8">
    <location>
        <begin position="314"/>
        <end position="335"/>
    </location>
</feature>
<keyword evidence="7 8" id="KW-0472">Membrane</keyword>
<protein>
    <submittedName>
        <fullName evidence="10">Dolichyl-phosphate-mannose-protein mannosyltransferase</fullName>
    </submittedName>
</protein>
<dbReference type="GO" id="GO:0005886">
    <property type="term" value="C:plasma membrane"/>
    <property type="evidence" value="ECO:0007669"/>
    <property type="project" value="UniProtKB-SubCell"/>
</dbReference>
<evidence type="ECO:0000256" key="3">
    <source>
        <dbReference type="ARBA" id="ARBA00022676"/>
    </source>
</evidence>
<comment type="subcellular location">
    <subcellularLocation>
        <location evidence="1">Cell membrane</location>
        <topology evidence="1">Multi-pass membrane protein</topology>
    </subcellularLocation>
</comment>
<dbReference type="AlphaFoldDB" id="A0A1H8WN26"/>
<dbReference type="EMBL" id="FODV01000035">
    <property type="protein sequence ID" value="SEP29022.1"/>
    <property type="molecule type" value="Genomic_DNA"/>
</dbReference>
<evidence type="ECO:0000256" key="2">
    <source>
        <dbReference type="ARBA" id="ARBA00022475"/>
    </source>
</evidence>
<feature type="transmembrane region" description="Helical" evidence="8">
    <location>
        <begin position="367"/>
        <end position="387"/>
    </location>
</feature>
<feature type="transmembrane region" description="Helical" evidence="8">
    <location>
        <begin position="211"/>
        <end position="232"/>
    </location>
</feature>
<evidence type="ECO:0000313" key="10">
    <source>
        <dbReference type="EMBL" id="SEP29022.1"/>
    </source>
</evidence>
<dbReference type="InterPro" id="IPR038731">
    <property type="entry name" value="RgtA/B/C-like"/>
</dbReference>
<dbReference type="Pfam" id="PF13231">
    <property type="entry name" value="PMT_2"/>
    <property type="match status" value="1"/>
</dbReference>
<reference evidence="11" key="1">
    <citation type="submission" date="2016-10" db="EMBL/GenBank/DDBJ databases">
        <authorList>
            <person name="Varghese N."/>
            <person name="Submissions S."/>
        </authorList>
    </citation>
    <scope>NUCLEOTIDE SEQUENCE [LARGE SCALE GENOMIC DNA]</scope>
    <source>
        <strain evidence="11">CGMCC 1.10121</strain>
    </source>
</reference>
<keyword evidence="3 10" id="KW-0328">Glycosyltransferase</keyword>
<evidence type="ECO:0000256" key="1">
    <source>
        <dbReference type="ARBA" id="ARBA00004651"/>
    </source>
</evidence>
<feature type="transmembrane region" description="Helical" evidence="8">
    <location>
        <begin position="82"/>
        <end position="102"/>
    </location>
</feature>
<feature type="transmembrane region" description="Helical" evidence="8">
    <location>
        <begin position="134"/>
        <end position="150"/>
    </location>
</feature>
<feature type="transmembrane region" description="Helical" evidence="8">
    <location>
        <begin position="264"/>
        <end position="285"/>
    </location>
</feature>
<feature type="transmembrane region" description="Helical" evidence="8">
    <location>
        <begin position="162"/>
        <end position="191"/>
    </location>
</feature>
<organism evidence="10 11">
    <name type="scientific">Halogranum amylolyticum</name>
    <dbReference type="NCBI Taxonomy" id="660520"/>
    <lineage>
        <taxon>Archaea</taxon>
        <taxon>Methanobacteriati</taxon>
        <taxon>Methanobacteriota</taxon>
        <taxon>Stenosarchaea group</taxon>
        <taxon>Halobacteria</taxon>
        <taxon>Halobacteriales</taxon>
        <taxon>Haloferacaceae</taxon>
    </lineage>
</organism>
<dbReference type="InterPro" id="IPR050297">
    <property type="entry name" value="LipidA_mod_glycosyltrf_83"/>
</dbReference>
<dbReference type="GO" id="GO:0008610">
    <property type="term" value="P:lipid biosynthetic process"/>
    <property type="evidence" value="ECO:0007669"/>
    <property type="project" value="UniProtKB-ARBA"/>
</dbReference>
<keyword evidence="11" id="KW-1185">Reference proteome</keyword>
<dbReference type="GO" id="GO:0016763">
    <property type="term" value="F:pentosyltransferase activity"/>
    <property type="evidence" value="ECO:0007669"/>
    <property type="project" value="TreeGrafter"/>
</dbReference>
<evidence type="ECO:0000256" key="8">
    <source>
        <dbReference type="SAM" id="Phobius"/>
    </source>
</evidence>
<evidence type="ECO:0000256" key="4">
    <source>
        <dbReference type="ARBA" id="ARBA00022679"/>
    </source>
</evidence>
<keyword evidence="5 8" id="KW-0812">Transmembrane</keyword>
<keyword evidence="6 8" id="KW-1133">Transmembrane helix</keyword>
<evidence type="ECO:0000259" key="9">
    <source>
        <dbReference type="Pfam" id="PF13231"/>
    </source>
</evidence>
<dbReference type="PANTHER" id="PTHR33908">
    <property type="entry name" value="MANNOSYLTRANSFERASE YKCB-RELATED"/>
    <property type="match status" value="1"/>
</dbReference>
<feature type="transmembrane region" description="Helical" evidence="8">
    <location>
        <begin position="341"/>
        <end position="360"/>
    </location>
</feature>
<evidence type="ECO:0000256" key="6">
    <source>
        <dbReference type="ARBA" id="ARBA00022989"/>
    </source>
</evidence>
<gene>
    <name evidence="10" type="ORF">SAMN04487948_1358</name>
</gene>
<feature type="domain" description="Glycosyltransferase RgtA/B/C/D-like" evidence="9">
    <location>
        <begin position="64"/>
        <end position="192"/>
    </location>
</feature>
<keyword evidence="4 10" id="KW-0808">Transferase</keyword>
<accession>A0A1H8WN26</accession>
<dbReference type="RefSeq" id="WP_170864952.1">
    <property type="nucleotide sequence ID" value="NZ_FODV01000035.1"/>
</dbReference>
<sequence>MKGFERFRRAVPLVAVVAVAAALRLYGLGDESLWTDELVTVEFVVEMTPLELLVQLPQVQPHLPLYYLLLEGWIGLVGGSPISMRLLSAVLGIAAVVVMYFVGRRLVDHQVGLVAAALLAVSRFHIYYAQEVRMYSLLTVLTLVSFYWLIRLRESPTRRHIAAYLISAALVVATHFFGVFVIFAQITYLVVRLEAIAGDRLFQLRTQRLKQVYGVGLLVSPVVILTVVATIGGAPRYHYIPYPTLYGVIATVTDYVGYPRGTNVFIIAGVFAAFAGTALLAVVRFGDARHLSIARLRGALGSARIDLDAADRDALTLVFLWFVVPFGGLIVLSYLVTPLFWPRYTIAASLGFFLLVAFGVRNVPNRHLRTALAIVLVIGLVPSVALYHTNTDKEQWRAVGNTIDERAESGDFVLVMDQMTDYGVEYYVDREDVTIASVVAENSGTGYAPTPTAEIANVTDGHGRTWLVFSHASESERQRVLNVVNDTRTQVWHQQFVKVEVYLFVPDESAASNAETASLSSAHQSDAGTVYPLPGVGSTTWYPSHSSAVTRSAKPV</sequence>
<evidence type="ECO:0000313" key="11">
    <source>
        <dbReference type="Proteomes" id="UP000199126"/>
    </source>
</evidence>
<evidence type="ECO:0000256" key="5">
    <source>
        <dbReference type="ARBA" id="ARBA00022692"/>
    </source>
</evidence>
<dbReference type="Proteomes" id="UP000199126">
    <property type="component" value="Unassembled WGS sequence"/>
</dbReference>
<proteinExistence type="predicted"/>